<keyword evidence="2" id="KW-0547">Nucleotide-binding</keyword>
<dbReference type="InterPro" id="IPR013029">
    <property type="entry name" value="YchF_C"/>
</dbReference>
<evidence type="ECO:0000313" key="8">
    <source>
        <dbReference type="RefSeq" id="XP_008793564.1"/>
    </source>
</evidence>
<evidence type="ECO:0000259" key="6">
    <source>
        <dbReference type="Pfam" id="PF06071"/>
    </source>
</evidence>
<dbReference type="GO" id="GO:0005524">
    <property type="term" value="F:ATP binding"/>
    <property type="evidence" value="ECO:0007669"/>
    <property type="project" value="UniProtKB-KW"/>
</dbReference>
<dbReference type="Gene3D" id="1.10.150.300">
    <property type="entry name" value="TGS-like domain"/>
    <property type="match status" value="1"/>
</dbReference>
<evidence type="ECO:0000259" key="5">
    <source>
        <dbReference type="Pfam" id="PF01926"/>
    </source>
</evidence>
<dbReference type="InterPro" id="IPR027417">
    <property type="entry name" value="P-loop_NTPase"/>
</dbReference>
<keyword evidence="3" id="KW-0067">ATP-binding</keyword>
<dbReference type="PANTHER" id="PTHR23305:SF18">
    <property type="entry name" value="OBG-TYPE G DOMAIN-CONTAINING PROTEIN"/>
    <property type="match status" value="1"/>
</dbReference>
<evidence type="ECO:0000256" key="1">
    <source>
        <dbReference type="ARBA" id="ARBA00022723"/>
    </source>
</evidence>
<dbReference type="InterPro" id="IPR012675">
    <property type="entry name" value="Beta-grasp_dom_sf"/>
</dbReference>
<dbReference type="InterPro" id="IPR004396">
    <property type="entry name" value="ATPase_YchF/OLA1"/>
</dbReference>
<evidence type="ECO:0000256" key="2">
    <source>
        <dbReference type="ARBA" id="ARBA00022741"/>
    </source>
</evidence>
<dbReference type="Proteomes" id="UP000228380">
    <property type="component" value="Chromosome 16"/>
</dbReference>
<organism evidence="7 8">
    <name type="scientific">Phoenix dactylifera</name>
    <name type="common">Date palm</name>
    <dbReference type="NCBI Taxonomy" id="42345"/>
    <lineage>
        <taxon>Eukaryota</taxon>
        <taxon>Viridiplantae</taxon>
        <taxon>Streptophyta</taxon>
        <taxon>Embryophyta</taxon>
        <taxon>Tracheophyta</taxon>
        <taxon>Spermatophyta</taxon>
        <taxon>Magnoliopsida</taxon>
        <taxon>Liliopsida</taxon>
        <taxon>Arecaceae</taxon>
        <taxon>Coryphoideae</taxon>
        <taxon>Phoeniceae</taxon>
        <taxon>Phoenix</taxon>
    </lineage>
</organism>
<sequence length="355" mass="39144">MAVARVLNSAFLGFTRSPSSVSSYTSCSSPLLLQWQWRRLYSSGSRLSMTLKAGIVGLPNVGKSTLFNAVGLGNKFLSHIREVDSILQVVRCFEDNDVIHVNGKVDPKSDIDVINLELVFADLDQIDKRLEKLRKGKAKDSQSKLKEEAEKSALEKIQKTLMDGRPARSVPLTDFENDSIRHLCLLTMKPVIYVANVAESDLAEPNSNHHVREVINLASDLQSGLVTVSAQVESELIELPMEERTEYLKSLGVNESGLGNLIRATYELLGLRTYFTSGEKETKAWTILAGMTAPQAAGVIHSDFEKGFIRAETVAYDDFVAAGSLAAAREKGLLRSEGKDYAVQEGDVMLFRFNV</sequence>
<name>A0A8B7C7S4_PHODC</name>
<reference evidence="8" key="2">
    <citation type="submission" date="2025-08" db="UniProtKB">
        <authorList>
            <consortium name="RefSeq"/>
        </authorList>
    </citation>
    <scope>IDENTIFICATION</scope>
    <source>
        <tissue evidence="8">Young leaves</tissue>
    </source>
</reference>
<dbReference type="OrthoDB" id="424823at2759"/>
<dbReference type="AlphaFoldDB" id="A0A8B7C7S4"/>
<dbReference type="PANTHER" id="PTHR23305">
    <property type="entry name" value="OBG GTPASE FAMILY"/>
    <property type="match status" value="1"/>
</dbReference>
<keyword evidence="1" id="KW-0479">Metal-binding</keyword>
<dbReference type="FunFam" id="1.10.150.300:FF:000001">
    <property type="entry name" value="Ribosome-binding ATPase YchF"/>
    <property type="match status" value="1"/>
</dbReference>
<keyword evidence="7" id="KW-1185">Reference proteome</keyword>
<accession>A0A8B7C7S4</accession>
<dbReference type="Gene3D" id="3.40.50.300">
    <property type="entry name" value="P-loop containing nucleotide triphosphate hydrolases"/>
    <property type="match status" value="2"/>
</dbReference>
<dbReference type="Pfam" id="PF06071">
    <property type="entry name" value="YchF-GTPase_C"/>
    <property type="match status" value="1"/>
</dbReference>
<dbReference type="SUPFAM" id="SSF52540">
    <property type="entry name" value="P-loop containing nucleoside triphosphate hydrolases"/>
    <property type="match status" value="1"/>
</dbReference>
<gene>
    <name evidence="8" type="primary">LOC103709826</name>
</gene>
<dbReference type="GO" id="GO:0016887">
    <property type="term" value="F:ATP hydrolysis activity"/>
    <property type="evidence" value="ECO:0007669"/>
    <property type="project" value="InterPro"/>
</dbReference>
<dbReference type="GeneID" id="103709826"/>
<dbReference type="NCBIfam" id="TIGR00092">
    <property type="entry name" value="redox-regulated ATPase YchF"/>
    <property type="match status" value="1"/>
</dbReference>
<evidence type="ECO:0000256" key="3">
    <source>
        <dbReference type="ARBA" id="ARBA00022840"/>
    </source>
</evidence>
<dbReference type="SUPFAM" id="SSF81271">
    <property type="entry name" value="TGS-like"/>
    <property type="match status" value="1"/>
</dbReference>
<evidence type="ECO:0000256" key="4">
    <source>
        <dbReference type="ARBA" id="ARBA00068719"/>
    </source>
</evidence>
<reference evidence="7" key="1">
    <citation type="journal article" date="2019" name="Nat. Commun.">
        <title>Genome-wide association mapping of date palm fruit traits.</title>
        <authorList>
            <person name="Hazzouri K.M."/>
            <person name="Gros-Balthazard M."/>
            <person name="Flowers J.M."/>
            <person name="Copetti D."/>
            <person name="Lemansour A."/>
            <person name="Lebrun M."/>
            <person name="Masmoudi K."/>
            <person name="Ferrand S."/>
            <person name="Dhar M.I."/>
            <person name="Fresquez Z.A."/>
            <person name="Rosas U."/>
            <person name="Zhang J."/>
            <person name="Talag J."/>
            <person name="Lee S."/>
            <person name="Kudrna D."/>
            <person name="Powell R.F."/>
            <person name="Leitch I.J."/>
            <person name="Krueger R.R."/>
            <person name="Wing R.A."/>
            <person name="Amiri K.M.A."/>
            <person name="Purugganan M.D."/>
        </authorList>
    </citation>
    <scope>NUCLEOTIDE SEQUENCE [LARGE SCALE GENOMIC DNA]</scope>
    <source>
        <strain evidence="7">cv. Khalas</strain>
    </source>
</reference>
<feature type="domain" description="G" evidence="5">
    <location>
        <begin position="53"/>
        <end position="70"/>
    </location>
</feature>
<dbReference type="Gene3D" id="3.10.20.30">
    <property type="match status" value="1"/>
</dbReference>
<evidence type="ECO:0000313" key="7">
    <source>
        <dbReference type="Proteomes" id="UP000228380"/>
    </source>
</evidence>
<feature type="domain" description="YchF C-terminal" evidence="6">
    <location>
        <begin position="271"/>
        <end position="354"/>
    </location>
</feature>
<dbReference type="InterPro" id="IPR006073">
    <property type="entry name" value="GTP-bd"/>
</dbReference>
<proteinExistence type="predicted"/>
<dbReference type="FunFam" id="3.10.20.30:FF:000001">
    <property type="entry name" value="Ribosome-binding ATPase YchF"/>
    <property type="match status" value="1"/>
</dbReference>
<dbReference type="CDD" id="cd04867">
    <property type="entry name" value="TGS_YchF_OLA1"/>
    <property type="match status" value="1"/>
</dbReference>
<dbReference type="GO" id="GO:0005525">
    <property type="term" value="F:GTP binding"/>
    <property type="evidence" value="ECO:0007669"/>
    <property type="project" value="InterPro"/>
</dbReference>
<dbReference type="InterPro" id="IPR012676">
    <property type="entry name" value="TGS-like"/>
</dbReference>
<dbReference type="GO" id="GO:0005737">
    <property type="term" value="C:cytoplasm"/>
    <property type="evidence" value="ECO:0007669"/>
    <property type="project" value="TreeGrafter"/>
</dbReference>
<dbReference type="GO" id="GO:0046872">
    <property type="term" value="F:metal ion binding"/>
    <property type="evidence" value="ECO:0007669"/>
    <property type="project" value="UniProtKB-KW"/>
</dbReference>
<dbReference type="RefSeq" id="XP_008793564.1">
    <property type="nucleotide sequence ID" value="XM_008795342.3"/>
</dbReference>
<dbReference type="InterPro" id="IPR023192">
    <property type="entry name" value="TGS-like_dom_sf"/>
</dbReference>
<dbReference type="PIRSF" id="PIRSF006641">
    <property type="entry name" value="CHP00092"/>
    <property type="match status" value="1"/>
</dbReference>
<dbReference type="Pfam" id="PF01926">
    <property type="entry name" value="MMR_HSR1"/>
    <property type="match status" value="1"/>
</dbReference>
<protein>
    <recommendedName>
        <fullName evidence="4">Obg-like ATPase homolog</fullName>
    </recommendedName>
</protein>